<organism evidence="1 2">
    <name type="scientific">Reyranella humidisoli</name>
    <dbReference type="NCBI Taxonomy" id="2849149"/>
    <lineage>
        <taxon>Bacteria</taxon>
        <taxon>Pseudomonadati</taxon>
        <taxon>Pseudomonadota</taxon>
        <taxon>Alphaproteobacteria</taxon>
        <taxon>Hyphomicrobiales</taxon>
        <taxon>Reyranellaceae</taxon>
        <taxon>Reyranella</taxon>
    </lineage>
</organism>
<dbReference type="RefSeq" id="WP_216962999.1">
    <property type="nucleotide sequence ID" value="NZ_JAHOPB010000001.1"/>
</dbReference>
<sequence>MEVEEIRRRLADFDYWYHRIELAPGIVTPGFHLEPLWDHLRTVRDKLDYKDKTVLDIASFDGMFSFEAERKGAKLVVAADIFYKTFSNFLFCREVFGSKAVPYYNVSPYELTERLDVFFDEHFVGEKQDRRFDIVQHFGLLYHLRDPLYSLSQARAVLKPGGKLIIETDVVMDSDESFMLFNGLPNAARVRDNFSVWWAPTGRCLAEMLESTMFKVDEGSYSEFEFLPPSTESGRASTAQREAMHRDGKSYRIGRGALIATAIEAGSRNEKFEQELTRTYRNPGLDLRRMDWRQG</sequence>
<comment type="caution">
    <text evidence="1">The sequence shown here is derived from an EMBL/GenBank/DDBJ whole genome shotgun (WGS) entry which is preliminary data.</text>
</comment>
<proteinExistence type="predicted"/>
<dbReference type="InterPro" id="IPR027555">
    <property type="entry name" value="Mo5U34_MeTrfas-like"/>
</dbReference>
<dbReference type="Pfam" id="PF08003">
    <property type="entry name" value="Methyltransf_9"/>
    <property type="match status" value="1"/>
</dbReference>
<keyword evidence="2" id="KW-1185">Reference proteome</keyword>
<evidence type="ECO:0000313" key="2">
    <source>
        <dbReference type="Proteomes" id="UP000727907"/>
    </source>
</evidence>
<accession>A0ABS6ILU6</accession>
<dbReference type="Proteomes" id="UP000727907">
    <property type="component" value="Unassembled WGS sequence"/>
</dbReference>
<reference evidence="1 2" key="1">
    <citation type="submission" date="2021-06" db="EMBL/GenBank/DDBJ databases">
        <authorList>
            <person name="Lee D.H."/>
        </authorList>
    </citation>
    <scope>NUCLEOTIDE SEQUENCE [LARGE SCALE GENOMIC DNA]</scope>
    <source>
        <strain evidence="1 2">MMS21-HV4-11</strain>
    </source>
</reference>
<protein>
    <submittedName>
        <fullName evidence="1">DUF1698 domain-containing protein</fullName>
    </submittedName>
</protein>
<name>A0ABS6ILU6_9HYPH</name>
<gene>
    <name evidence="1" type="ORF">KQ910_17445</name>
</gene>
<dbReference type="EMBL" id="JAHOPB010000001">
    <property type="protein sequence ID" value="MBU8875562.1"/>
    <property type="molecule type" value="Genomic_DNA"/>
</dbReference>
<evidence type="ECO:0000313" key="1">
    <source>
        <dbReference type="EMBL" id="MBU8875562.1"/>
    </source>
</evidence>